<dbReference type="PANTHER" id="PTHR12634">
    <property type="entry name" value="SIT4 YEAST -ASSOCIATING PROTEIN-RELATED"/>
    <property type="match status" value="1"/>
</dbReference>
<keyword evidence="4" id="KW-1185">Reference proteome</keyword>
<feature type="compositionally biased region" description="Basic and acidic residues" evidence="3">
    <location>
        <begin position="822"/>
        <end position="832"/>
    </location>
</feature>
<gene>
    <name evidence="5" type="primary">LOC106458040</name>
</gene>
<feature type="compositionally biased region" description="Low complexity" evidence="3">
    <location>
        <begin position="791"/>
        <end position="806"/>
    </location>
</feature>
<dbReference type="InterPro" id="IPR007587">
    <property type="entry name" value="SAPS"/>
</dbReference>
<keyword evidence="2" id="KW-0131">Cell cycle</keyword>
<protein>
    <submittedName>
        <fullName evidence="5">LOW QUALITY PROTEIN: serine/threonine-protein phosphatase 6 regulatory subunit 3-like</fullName>
    </submittedName>
</protein>
<reference evidence="5" key="1">
    <citation type="submission" date="2025-08" db="UniProtKB">
        <authorList>
            <consortium name="RefSeq"/>
        </authorList>
    </citation>
    <scope>IDENTIFICATION</scope>
    <source>
        <tissue evidence="5">Muscle</tissue>
    </source>
</reference>
<feature type="compositionally biased region" description="Polar residues" evidence="3">
    <location>
        <begin position="653"/>
        <end position="662"/>
    </location>
</feature>
<evidence type="ECO:0000256" key="1">
    <source>
        <dbReference type="ARBA" id="ARBA00006180"/>
    </source>
</evidence>
<accession>A0ABM1S8D1</accession>
<evidence type="ECO:0000256" key="3">
    <source>
        <dbReference type="SAM" id="MobiDB-lite"/>
    </source>
</evidence>
<dbReference type="RefSeq" id="XP_022239886.1">
    <property type="nucleotide sequence ID" value="XM_022384178.1"/>
</dbReference>
<dbReference type="Pfam" id="PF04499">
    <property type="entry name" value="SAPS"/>
    <property type="match status" value="2"/>
</dbReference>
<feature type="compositionally biased region" description="Polar residues" evidence="3">
    <location>
        <begin position="756"/>
        <end position="771"/>
    </location>
</feature>
<feature type="region of interest" description="Disordered" evidence="3">
    <location>
        <begin position="756"/>
        <end position="900"/>
    </location>
</feature>
<proteinExistence type="inferred from homology"/>
<comment type="similarity">
    <text evidence="1">Belongs to the SAPS family.</text>
</comment>
<name>A0ABM1S8D1_LIMPO</name>
<evidence type="ECO:0000313" key="4">
    <source>
        <dbReference type="Proteomes" id="UP000694941"/>
    </source>
</evidence>
<dbReference type="Proteomes" id="UP000694941">
    <property type="component" value="Unplaced"/>
</dbReference>
<feature type="compositionally biased region" description="Basic and acidic residues" evidence="3">
    <location>
        <begin position="867"/>
        <end position="892"/>
    </location>
</feature>
<evidence type="ECO:0000256" key="2">
    <source>
        <dbReference type="ARBA" id="ARBA00023306"/>
    </source>
</evidence>
<sequence length="900" mass="101023">MFWKFNLITTSHIETLLSKENVTLKELMEEDDILQECKAQSKKLIDFLCIHRCKGNLILGLFTSYRYPNIACELLTADVPQINDALASNEPLLNKLYYFLDTEKPLNPLLASFFSKTMGLLISRKTEPVFEFLKSKEDFLTLLLNHISTSAIMDLLLRLITCVENAIVRQTILKWLCEKNLVGRLVSIIDPAYSEEENSNAAQALSDIVKYSREQLSLLQDKAEPDPLLESIECCETIEHLLKHMFDRERKESVLVSGIGVLLSLVEFKKPGPGGLQGAGGQPGQFVQGDQQQLQRIVPIFFPNELPDQMTQLDAERISKGVNKVLAAVVPRLSDFHNLLLNPPSKSAILMNYHYNTGIKSLFYILLQTTQVHLLTEHPQYPKWLTDLFFKYSWNNFLHTEVEQSIRTILNSQPSTDDQKIKLNNPLLDQLFTQCNLVQRILDAWKNNEEEQSLPGKHRKGYMGHVTKIANDITDNIESGPNSELIKTKLKDLPENYNSQWETFVSETLAEINKKQQTPLVGGVPLPSSSEDEECPDFRDIPFSQHLTMQPAFSDYQMHQITSTFIDQFGFNDDEFVDTDENLADQLNRIAQEENIAGQLDRLVQVNFQLAAEENMRSAELFEQACRERAQSLGDTDSDEDIWEDKEHEVTFASGTISQARRQSSDDNSSDSEEEAHQKPSSTPLSGTADVVKMEVDQSDLWASSFNTLPMDQNPVAMDTSNPWETAPVVAAPAVEPSGWADFSNFPKINTAEAFSSSTPMETVETSNDPSSKYVVLANSQTVDKKSSPQSKAGSSESTSSGINQSENYPIVLPPNSNPGPCDKDLQDKEKFLVSQNAIHQEVEQSPVVSTREAVSVPDADSVSTSTEKHHDKTEPHDVKDEQVTAEPKVEDSTLQNGPV</sequence>
<organism evidence="4 5">
    <name type="scientific">Limulus polyphemus</name>
    <name type="common">Atlantic horseshoe crab</name>
    <dbReference type="NCBI Taxonomy" id="6850"/>
    <lineage>
        <taxon>Eukaryota</taxon>
        <taxon>Metazoa</taxon>
        <taxon>Ecdysozoa</taxon>
        <taxon>Arthropoda</taxon>
        <taxon>Chelicerata</taxon>
        <taxon>Merostomata</taxon>
        <taxon>Xiphosura</taxon>
        <taxon>Limulidae</taxon>
        <taxon>Limulus</taxon>
    </lineage>
</organism>
<feature type="region of interest" description="Disordered" evidence="3">
    <location>
        <begin position="649"/>
        <end position="689"/>
    </location>
</feature>
<dbReference type="GeneID" id="106458040"/>
<evidence type="ECO:0000313" key="5">
    <source>
        <dbReference type="RefSeq" id="XP_022239886.1"/>
    </source>
</evidence>
<dbReference type="PANTHER" id="PTHR12634:SF8">
    <property type="entry name" value="FIERY MOUNTAIN, ISOFORM D"/>
    <property type="match status" value="1"/>
</dbReference>